<evidence type="ECO:0000313" key="1">
    <source>
        <dbReference type="EMBL" id="KMQ81116.1"/>
    </source>
</evidence>
<protein>
    <submittedName>
        <fullName evidence="1">Uncharacterized protein</fullName>
    </submittedName>
</protein>
<sequence length="240" mass="26409">MREHDARRQQLLDSPALIRLQRIDALKAGGAVQRYITLWDRHGPRSGTSAAVAQGAASKRRGEQGEALAAHAIEELAQRMNEAQGADAYRVMTSMRVPSTISSSHDRAKTEWDVALLKRADIDAWNVRLLVEAKVSPDAATTDFPRLLRGLRLLASADANAGYTVATQQGPVRLRGASLCALSVLHSCYAPADAAPRLLEPVWHQLLESPRWSTVLNQYPTLRQVRELMVHPDDPLAAMK</sequence>
<name>A0ABR5HNZ8_9BURK</name>
<comment type="caution">
    <text evidence="1">The sequence shown here is derived from an EMBL/GenBank/DDBJ whole genome shotgun (WGS) entry which is preliminary data.</text>
</comment>
<evidence type="ECO:0000313" key="2">
    <source>
        <dbReference type="Proteomes" id="UP000242951"/>
    </source>
</evidence>
<accession>A0ABR5HNZ8</accession>
<proteinExistence type="predicted"/>
<gene>
    <name evidence="1" type="ORF">BPMI_03040</name>
</gene>
<organism evidence="1 2">
    <name type="scientific">Candidatus Burkholderia pumila</name>
    <dbReference type="NCBI Taxonomy" id="1090375"/>
    <lineage>
        <taxon>Bacteria</taxon>
        <taxon>Pseudomonadati</taxon>
        <taxon>Pseudomonadota</taxon>
        <taxon>Betaproteobacteria</taxon>
        <taxon>Burkholderiales</taxon>
        <taxon>Burkholderiaceae</taxon>
        <taxon>Burkholderia</taxon>
    </lineage>
</organism>
<dbReference type="Proteomes" id="UP000242951">
    <property type="component" value="Unassembled WGS sequence"/>
</dbReference>
<dbReference type="EMBL" id="LELG01000010">
    <property type="protein sequence ID" value="KMQ81116.1"/>
    <property type="molecule type" value="Genomic_DNA"/>
</dbReference>
<reference evidence="1 2" key="1">
    <citation type="submission" date="2015-06" db="EMBL/GenBank/DDBJ databases">
        <title>Comparative genomics of Burkholderia leaf nodule symbionts.</title>
        <authorList>
            <person name="Carlier A."/>
            <person name="Eberl L."/>
            <person name="Pinto-Carbo M."/>
        </authorList>
    </citation>
    <scope>NUCLEOTIDE SEQUENCE [LARGE SCALE GENOMIC DNA]</scope>
    <source>
        <strain evidence="1 2">UZHbot3</strain>
    </source>
</reference>
<keyword evidence="2" id="KW-1185">Reference proteome</keyword>